<dbReference type="PANTHER" id="PTHR13108:SF9">
    <property type="entry name" value="CONDENSIN COMPLEX SUBUNIT 2"/>
    <property type="match status" value="1"/>
</dbReference>
<dbReference type="EMBL" id="SGPL01000200">
    <property type="protein sequence ID" value="THH15619.1"/>
    <property type="molecule type" value="Genomic_DNA"/>
</dbReference>
<feature type="region of interest" description="Disordered" evidence="12">
    <location>
        <begin position="217"/>
        <end position="249"/>
    </location>
</feature>
<feature type="compositionally biased region" description="Low complexity" evidence="12">
    <location>
        <begin position="388"/>
        <end position="401"/>
    </location>
</feature>
<keyword evidence="14" id="KW-1185">Reference proteome</keyword>
<comment type="similarity">
    <text evidence="3 11">Belongs to the CND2 (condensin subunit 2) family.</text>
</comment>
<dbReference type="PANTHER" id="PTHR13108">
    <property type="entry name" value="CONDENSIN COMPLEX SUBUNIT 2"/>
    <property type="match status" value="1"/>
</dbReference>
<evidence type="ECO:0000256" key="12">
    <source>
        <dbReference type="SAM" id="MobiDB-lite"/>
    </source>
</evidence>
<evidence type="ECO:0000256" key="9">
    <source>
        <dbReference type="ARBA" id="ARBA00023067"/>
    </source>
</evidence>
<feature type="compositionally biased region" description="Basic and acidic residues" evidence="12">
    <location>
        <begin position="575"/>
        <end position="586"/>
    </location>
</feature>
<name>A0A4S4LT76_9AGAM</name>
<feature type="compositionally biased region" description="Acidic residues" evidence="12">
    <location>
        <begin position="732"/>
        <end position="749"/>
    </location>
</feature>
<evidence type="ECO:0000313" key="14">
    <source>
        <dbReference type="Proteomes" id="UP000310158"/>
    </source>
</evidence>
<evidence type="ECO:0000256" key="4">
    <source>
        <dbReference type="ARBA" id="ARBA00016065"/>
    </source>
</evidence>
<dbReference type="GO" id="GO:0005737">
    <property type="term" value="C:cytoplasm"/>
    <property type="evidence" value="ECO:0007669"/>
    <property type="project" value="UniProtKB-SubCell"/>
</dbReference>
<organism evidence="13 14">
    <name type="scientific">Bondarzewia mesenterica</name>
    <dbReference type="NCBI Taxonomy" id="1095465"/>
    <lineage>
        <taxon>Eukaryota</taxon>
        <taxon>Fungi</taxon>
        <taxon>Dikarya</taxon>
        <taxon>Basidiomycota</taxon>
        <taxon>Agaricomycotina</taxon>
        <taxon>Agaricomycetes</taxon>
        <taxon>Russulales</taxon>
        <taxon>Bondarzewiaceae</taxon>
        <taxon>Bondarzewia</taxon>
    </lineage>
</organism>
<evidence type="ECO:0000256" key="3">
    <source>
        <dbReference type="ARBA" id="ARBA00009471"/>
    </source>
</evidence>
<dbReference type="GO" id="GO:0007076">
    <property type="term" value="P:mitotic chromosome condensation"/>
    <property type="evidence" value="ECO:0007669"/>
    <property type="project" value="InterPro"/>
</dbReference>
<comment type="subcellular location">
    <subcellularLocation>
        <location evidence="1">Chromosome</location>
    </subcellularLocation>
    <subcellularLocation>
        <location evidence="2">Cytoplasm</location>
    </subcellularLocation>
</comment>
<dbReference type="InterPro" id="IPR022816">
    <property type="entry name" value="Condensin_barren_su2"/>
</dbReference>
<dbReference type="Pfam" id="PF05786">
    <property type="entry name" value="Cnd2"/>
    <property type="match status" value="1"/>
</dbReference>
<evidence type="ECO:0000256" key="6">
    <source>
        <dbReference type="ARBA" id="ARBA00022490"/>
    </source>
</evidence>
<feature type="region of interest" description="Disordered" evidence="12">
    <location>
        <begin position="730"/>
        <end position="751"/>
    </location>
</feature>
<keyword evidence="9 11" id="KW-0226">DNA condensation</keyword>
<evidence type="ECO:0000256" key="7">
    <source>
        <dbReference type="ARBA" id="ARBA00022618"/>
    </source>
</evidence>
<feature type="region of interest" description="Disordered" evidence="12">
    <location>
        <begin position="421"/>
        <end position="456"/>
    </location>
</feature>
<dbReference type="AlphaFoldDB" id="A0A4S4LT76"/>
<dbReference type="GO" id="GO:0000796">
    <property type="term" value="C:condensin complex"/>
    <property type="evidence" value="ECO:0007669"/>
    <property type="project" value="InterPro"/>
</dbReference>
<evidence type="ECO:0000256" key="8">
    <source>
        <dbReference type="ARBA" id="ARBA00022776"/>
    </source>
</evidence>
<evidence type="ECO:0000256" key="11">
    <source>
        <dbReference type="PIRNR" id="PIRNR017126"/>
    </source>
</evidence>
<comment type="function">
    <text evidence="11">Regulatory subunit of the condensin complex, a complex required for conversion of interphase chromatin into mitotic-like condense chromosomes.</text>
</comment>
<evidence type="ECO:0000256" key="5">
    <source>
        <dbReference type="ARBA" id="ARBA00022454"/>
    </source>
</evidence>
<feature type="compositionally biased region" description="Basic and acidic residues" evidence="12">
    <location>
        <begin position="42"/>
        <end position="57"/>
    </location>
</feature>
<feature type="region of interest" description="Disordered" evidence="12">
    <location>
        <begin position="368"/>
        <end position="405"/>
    </location>
</feature>
<accession>A0A4S4LT76</accession>
<comment type="caution">
    <text evidence="13">The sequence shown here is derived from an EMBL/GenBank/DDBJ whole genome shotgun (WGS) entry which is preliminary data.</text>
</comment>
<dbReference type="Proteomes" id="UP000310158">
    <property type="component" value="Unassembled WGS sequence"/>
</dbReference>
<keyword evidence="8 11" id="KW-0498">Mitosis</keyword>
<keyword evidence="6" id="KW-0963">Cytoplasm</keyword>
<keyword evidence="5" id="KW-0158">Chromosome</keyword>
<evidence type="ECO:0000256" key="10">
    <source>
        <dbReference type="ARBA" id="ARBA00023306"/>
    </source>
</evidence>
<feature type="compositionally biased region" description="Low complexity" evidence="12">
    <location>
        <begin position="1"/>
        <end position="15"/>
    </location>
</feature>
<feature type="region of interest" description="Disordered" evidence="12">
    <location>
        <begin position="1"/>
        <end position="113"/>
    </location>
</feature>
<proteinExistence type="inferred from homology"/>
<feature type="compositionally biased region" description="Low complexity" evidence="12">
    <location>
        <begin position="92"/>
        <end position="101"/>
    </location>
</feature>
<gene>
    <name evidence="13" type="ORF">EW146_g4887</name>
</gene>
<dbReference type="OrthoDB" id="362021at2759"/>
<evidence type="ECO:0000256" key="1">
    <source>
        <dbReference type="ARBA" id="ARBA00004286"/>
    </source>
</evidence>
<reference evidence="13 14" key="1">
    <citation type="submission" date="2019-02" db="EMBL/GenBank/DDBJ databases">
        <title>Genome sequencing of the rare red list fungi Bondarzewia mesenterica.</title>
        <authorList>
            <person name="Buettner E."/>
            <person name="Kellner H."/>
        </authorList>
    </citation>
    <scope>NUCLEOTIDE SEQUENCE [LARGE SCALE GENOMIC DNA]</scope>
    <source>
        <strain evidence="13 14">DSM 108281</strain>
    </source>
</reference>
<keyword evidence="7 11" id="KW-0132">Cell division</keyword>
<evidence type="ECO:0000256" key="2">
    <source>
        <dbReference type="ARBA" id="ARBA00004496"/>
    </source>
</evidence>
<dbReference type="PIRSF" id="PIRSF017126">
    <property type="entry name" value="Condensin_H"/>
    <property type="match status" value="1"/>
</dbReference>
<sequence length="849" mass="94199">MARSARAQRPQQSQPLYAESDSGEDAEQETPKSSKAQGLRRRLSEIQDKSFSEDTRAARAPLRTVNINDDAAEKRRRRKSNKVVVMEGVEGGPSSDGMMDGSQGGVGESSRSAQTRQKQLASVVETPMINVPLDVMSSNYEEWMKMAMDNKINAANSWNFALIDYFHDMSLLRNNNDNTINFQRASSTLDGCVKIWTSRVDSVGTETGKLLSNLASEGRADADDEEPTSDNPDAQDPQQRKRAKNHRAESTLAKNAAQLKIKKLDLEFSVDPLFRKTCEDFDEGGARGLLMNHLSLGVGSEGGLRVVFDASDSMGKDVEEQEDEAEDEIDLSQLRREFIPDLDVLESKAISHSLDGFSFSKDPFSFDEPNLYRDNTPPPAEDEDDDFGGPPDDFGMDMDGAVPPPEQDFFVGDQAVGDEFGGDAMSPDDFAGEEGENGSPVAQAGHGQGAFVPFDPRRMPNERDLVMAMTDADADGGMMDYFDQNFLKNWAGPEHWKLRKVVRRPEAADPNATKPRREKKEAFKIDFMSAPEQDLKELSKELFAPVIRGAGVTLPKPSSSKVGATTRKTKSKKAKEKEKQDEHTLPDDMHFSSQQLVTLFLKPKFSRMNLHENGDGEVDENFWARAAADQAAARDAEDGDETINGGAIPFNTQFFHDDYDDGPGFDDVFDGGDAAASVEPGEQDLLAATQGQSRRVRPEFVNYTKRAKRVDVRKLKENIWKGLNIIVPEPKAEDEENMETDEPEPEGTDPTEARVFESVLSGLQRSYPQDKLADISTSFCFICLLHLANERGLKLEGGVLESPVKEADVDVEMKESDTRVGNIWDLKASATPFNRRWILLIYVLPYSPL</sequence>
<protein>
    <recommendedName>
        <fullName evidence="4 11">Condensin complex subunit 2</fullName>
    </recommendedName>
</protein>
<feature type="region of interest" description="Disordered" evidence="12">
    <location>
        <begin position="553"/>
        <end position="586"/>
    </location>
</feature>
<evidence type="ECO:0000313" key="13">
    <source>
        <dbReference type="EMBL" id="THH15619.1"/>
    </source>
</evidence>
<keyword evidence="10 11" id="KW-0131">Cell cycle</keyword>
<dbReference type="GO" id="GO:0003682">
    <property type="term" value="F:chromatin binding"/>
    <property type="evidence" value="ECO:0007669"/>
    <property type="project" value="TreeGrafter"/>
</dbReference>
<dbReference type="GO" id="GO:0051301">
    <property type="term" value="P:cell division"/>
    <property type="evidence" value="ECO:0007669"/>
    <property type="project" value="UniProtKB-KW"/>
</dbReference>